<evidence type="ECO:0000256" key="1">
    <source>
        <dbReference type="SAM" id="MobiDB-lite"/>
    </source>
</evidence>
<accession>A0AA36I7K8</accession>
<sequence>MAADLRNHEFRVMRTAQVRSTYDPASRLCVKLRTVQEGNSVKAIAAAYRRPDGGLCVPIDPRGFIDAEFLENFPWPGSDGAAQVAPTPAKAEQTLCLDLLLPRPSASNSEDRSVPEQAQHWASPKGPQESWSTKQASGALRQAQNETWHKEKDGQTQPWGTEEWRDEASQNWKEGTQTWEAAEGACQSMPGRSRRLGRSRKPGKPLKEPPCQCQSMPGRSRRLGRAAKPGKRLKEPPCQCQTMPGRSRMLGRALKKSPSYRSRQLFPQSC</sequence>
<protein>
    <submittedName>
        <fullName evidence="2">Uncharacterized protein</fullName>
    </submittedName>
</protein>
<feature type="compositionally biased region" description="Basic residues" evidence="1">
    <location>
        <begin position="192"/>
        <end position="204"/>
    </location>
</feature>
<proteinExistence type="predicted"/>
<evidence type="ECO:0000313" key="2">
    <source>
        <dbReference type="EMBL" id="CAJ1382464.1"/>
    </source>
</evidence>
<feature type="compositionally biased region" description="Polar residues" evidence="1">
    <location>
        <begin position="129"/>
        <end position="146"/>
    </location>
</feature>
<dbReference type="AlphaFoldDB" id="A0AA36I7K8"/>
<keyword evidence="3" id="KW-1185">Reference proteome</keyword>
<comment type="caution">
    <text evidence="2">The sequence shown here is derived from an EMBL/GenBank/DDBJ whole genome shotgun (WGS) entry which is preliminary data.</text>
</comment>
<dbReference type="EMBL" id="CAUJNA010000904">
    <property type="protein sequence ID" value="CAJ1382464.1"/>
    <property type="molecule type" value="Genomic_DNA"/>
</dbReference>
<feature type="compositionally biased region" description="Polar residues" evidence="1">
    <location>
        <begin position="169"/>
        <end position="179"/>
    </location>
</feature>
<organism evidence="2 3">
    <name type="scientific">Effrenium voratum</name>
    <dbReference type="NCBI Taxonomy" id="2562239"/>
    <lineage>
        <taxon>Eukaryota</taxon>
        <taxon>Sar</taxon>
        <taxon>Alveolata</taxon>
        <taxon>Dinophyceae</taxon>
        <taxon>Suessiales</taxon>
        <taxon>Symbiodiniaceae</taxon>
        <taxon>Effrenium</taxon>
    </lineage>
</organism>
<dbReference type="Proteomes" id="UP001178507">
    <property type="component" value="Unassembled WGS sequence"/>
</dbReference>
<gene>
    <name evidence="2" type="ORF">EVOR1521_LOCUS9831</name>
</gene>
<feature type="region of interest" description="Disordered" evidence="1">
    <location>
        <begin position="104"/>
        <end position="247"/>
    </location>
</feature>
<reference evidence="2" key="1">
    <citation type="submission" date="2023-08" db="EMBL/GenBank/DDBJ databases">
        <authorList>
            <person name="Chen Y."/>
            <person name="Shah S."/>
            <person name="Dougan E. K."/>
            <person name="Thang M."/>
            <person name="Chan C."/>
        </authorList>
    </citation>
    <scope>NUCLEOTIDE SEQUENCE</scope>
</reference>
<feature type="compositionally biased region" description="Basic residues" evidence="1">
    <location>
        <begin position="219"/>
        <end position="231"/>
    </location>
</feature>
<name>A0AA36I7K8_9DINO</name>
<evidence type="ECO:0000313" key="3">
    <source>
        <dbReference type="Proteomes" id="UP001178507"/>
    </source>
</evidence>